<dbReference type="RefSeq" id="WP_150006891.1">
    <property type="nucleotide sequence ID" value="NZ_BKCN01000004.1"/>
</dbReference>
<keyword evidence="1" id="KW-0472">Membrane</keyword>
<evidence type="ECO:0000313" key="3">
    <source>
        <dbReference type="Proteomes" id="UP000324996"/>
    </source>
</evidence>
<organism evidence="2 3">
    <name type="scientific">Iodidimonas nitroreducens</name>
    <dbReference type="NCBI Taxonomy" id="1236968"/>
    <lineage>
        <taxon>Bacteria</taxon>
        <taxon>Pseudomonadati</taxon>
        <taxon>Pseudomonadota</taxon>
        <taxon>Alphaproteobacteria</taxon>
        <taxon>Iodidimonadales</taxon>
        <taxon>Iodidimonadaceae</taxon>
        <taxon>Iodidimonas</taxon>
    </lineage>
</organism>
<feature type="transmembrane region" description="Helical" evidence="1">
    <location>
        <begin position="64"/>
        <end position="82"/>
    </location>
</feature>
<feature type="transmembrane region" description="Helical" evidence="1">
    <location>
        <begin position="156"/>
        <end position="174"/>
    </location>
</feature>
<keyword evidence="3" id="KW-1185">Reference proteome</keyword>
<keyword evidence="1" id="KW-1133">Transmembrane helix</keyword>
<dbReference type="EMBL" id="BKCN01000004">
    <property type="protein sequence ID" value="GER03420.1"/>
    <property type="molecule type" value="Genomic_DNA"/>
</dbReference>
<keyword evidence="1" id="KW-0812">Transmembrane</keyword>
<feature type="transmembrane region" description="Helical" evidence="1">
    <location>
        <begin position="180"/>
        <end position="198"/>
    </location>
</feature>
<comment type="caution">
    <text evidence="2">The sequence shown here is derived from an EMBL/GenBank/DDBJ whole genome shotgun (WGS) entry which is preliminary data.</text>
</comment>
<evidence type="ECO:0000256" key="1">
    <source>
        <dbReference type="SAM" id="Phobius"/>
    </source>
</evidence>
<feature type="transmembrane region" description="Helical" evidence="1">
    <location>
        <begin position="130"/>
        <end position="149"/>
    </location>
</feature>
<gene>
    <name evidence="2" type="ORF">JCM17846_11020</name>
</gene>
<proteinExistence type="predicted"/>
<accession>A0A5A7N7R0</accession>
<feature type="transmembrane region" description="Helical" evidence="1">
    <location>
        <begin position="32"/>
        <end position="58"/>
    </location>
</feature>
<protein>
    <submittedName>
        <fullName evidence="2">Uncharacterized protein</fullName>
    </submittedName>
</protein>
<name>A0A5A7N7R0_9PROT</name>
<dbReference type="AlphaFoldDB" id="A0A5A7N7R0"/>
<dbReference type="Gene3D" id="1.10.287.130">
    <property type="match status" value="1"/>
</dbReference>
<dbReference type="Proteomes" id="UP000324996">
    <property type="component" value="Unassembled WGS sequence"/>
</dbReference>
<evidence type="ECO:0000313" key="2">
    <source>
        <dbReference type="EMBL" id="GER03420.1"/>
    </source>
</evidence>
<reference evidence="2 3" key="1">
    <citation type="submission" date="2019-09" db="EMBL/GenBank/DDBJ databases">
        <title>NBRP : Genome information of microbial organism related human and environment.</title>
        <authorList>
            <person name="Hattori M."/>
            <person name="Oshima K."/>
            <person name="Inaba H."/>
            <person name="Suda W."/>
            <person name="Sakamoto M."/>
            <person name="Iino T."/>
            <person name="Kitahara M."/>
            <person name="Oshida Y."/>
            <person name="Iida T."/>
            <person name="Kudo T."/>
            <person name="Itoh T."/>
            <person name="Ohkuma M."/>
        </authorList>
    </citation>
    <scope>NUCLEOTIDE SEQUENCE [LARGE SCALE GENOMIC DNA]</scope>
    <source>
        <strain evidence="2 3">Q-1</strain>
    </source>
</reference>
<feature type="transmembrane region" description="Helical" evidence="1">
    <location>
        <begin position="103"/>
        <end position="124"/>
    </location>
</feature>
<sequence length="346" mass="38403">MNKNKKGHSALGSEADDIKVFMPRRIVRRAQFLHLLQFIPIMSIMNIVVAIVVLGVLYPHANPLYASLWISVIIGLSLFSLWKAYQIRRYFNPEAIQGRSLRASLIFTIMMGLSWGAAELVFGFADNENVHIFIAFIAIGLTAGVVTSLSPLPRHCLAFSLTAMPLSVLCMLYHGSREGFAMGLLLIVFVLVLAYIAFRSFHAFMEALRDKQALQMAHMRIRDAIENTGEAFAIFSAEGELQLANRMFRDFFPDGNAGNAGANLEPGHQLVQPLAGGRWVQSTLRRTSSGELVSVHADITHLKQQEQELIEARKQAESANQAKSQFLSVMSMNCARPSIRSSVLPN</sequence>